<comment type="caution">
    <text evidence="2">The sequence shown here is derived from an EMBL/GenBank/DDBJ whole genome shotgun (WGS) entry which is preliminary data.</text>
</comment>
<keyword evidence="3" id="KW-1185">Reference proteome</keyword>
<organism evidence="2 3">
    <name type="scientific">Priestia veravalensis</name>
    <dbReference type="NCBI Taxonomy" id="1414648"/>
    <lineage>
        <taxon>Bacteria</taxon>
        <taxon>Bacillati</taxon>
        <taxon>Bacillota</taxon>
        <taxon>Bacilli</taxon>
        <taxon>Bacillales</taxon>
        <taxon>Bacillaceae</taxon>
        <taxon>Priestia</taxon>
    </lineage>
</organism>
<dbReference type="AlphaFoldDB" id="A0A0V8JGT8"/>
<feature type="transmembrane region" description="Helical" evidence="1">
    <location>
        <begin position="42"/>
        <end position="62"/>
    </location>
</feature>
<reference evidence="2 3" key="1">
    <citation type="submission" date="2015-11" db="EMBL/GenBank/DDBJ databases">
        <title>Bacillus caseinolyticus sp nov.</title>
        <authorList>
            <person name="Dastager S.G."/>
            <person name="Mawlankar R."/>
        </authorList>
    </citation>
    <scope>NUCLEOTIDE SEQUENCE [LARGE SCALE GENOMIC DNA]</scope>
    <source>
        <strain evidence="2 3">SGD-V-76</strain>
    </source>
</reference>
<accession>A0A0V8JGT8</accession>
<sequence length="89" mass="9998">MYVVQKRRIIMKVKIIKILYVILAIGGIVAAIGSFITHSHLLEALALGLLGVSLILNSYATYLRLKRKIAFFYISIGVIAIIWAILIYH</sequence>
<name>A0A0V8JGT8_9BACI</name>
<protein>
    <submittedName>
        <fullName evidence="2">Uncharacterized protein</fullName>
    </submittedName>
</protein>
<gene>
    <name evidence="2" type="ORF">AS180_19675</name>
</gene>
<proteinExistence type="predicted"/>
<evidence type="ECO:0000313" key="3">
    <source>
        <dbReference type="Proteomes" id="UP000053681"/>
    </source>
</evidence>
<keyword evidence="1" id="KW-0812">Transmembrane</keyword>
<dbReference type="EMBL" id="LNQP01000099">
    <property type="protein sequence ID" value="KSU86254.1"/>
    <property type="molecule type" value="Genomic_DNA"/>
</dbReference>
<evidence type="ECO:0000256" key="1">
    <source>
        <dbReference type="SAM" id="Phobius"/>
    </source>
</evidence>
<keyword evidence="1" id="KW-1133">Transmembrane helix</keyword>
<feature type="transmembrane region" description="Helical" evidence="1">
    <location>
        <begin position="69"/>
        <end position="88"/>
    </location>
</feature>
<dbReference type="Proteomes" id="UP000053681">
    <property type="component" value="Unassembled WGS sequence"/>
</dbReference>
<keyword evidence="1" id="KW-0472">Membrane</keyword>
<evidence type="ECO:0000313" key="2">
    <source>
        <dbReference type="EMBL" id="KSU86254.1"/>
    </source>
</evidence>
<feature type="transmembrane region" description="Helical" evidence="1">
    <location>
        <begin position="15"/>
        <end position="36"/>
    </location>
</feature>